<dbReference type="GO" id="GO:0016874">
    <property type="term" value="F:ligase activity"/>
    <property type="evidence" value="ECO:0007669"/>
    <property type="project" value="UniProtKB-KW"/>
</dbReference>
<reference evidence="7 8" key="1">
    <citation type="submission" date="2019-03" db="EMBL/GenBank/DDBJ databases">
        <title>Genomic Encyclopedia of Type Strains, Phase IV (KMG-IV): sequencing the most valuable type-strain genomes for metagenomic binning, comparative biology and taxonomic classification.</title>
        <authorList>
            <person name="Goeker M."/>
        </authorList>
    </citation>
    <scope>NUCLEOTIDE SEQUENCE [LARGE SCALE GENOMIC DNA]</scope>
    <source>
        <strain evidence="7 8">DSM 103428</strain>
    </source>
</reference>
<name>A0A4V2PVU6_9BACT</name>
<keyword evidence="8" id="KW-1185">Reference proteome</keyword>
<dbReference type="EMBL" id="SMGK01000001">
    <property type="protein sequence ID" value="TCK75771.1"/>
    <property type="molecule type" value="Genomic_DNA"/>
</dbReference>
<feature type="transmembrane region" description="Helical" evidence="5">
    <location>
        <begin position="53"/>
        <end position="73"/>
    </location>
</feature>
<feature type="transmembrane region" description="Helical" evidence="5">
    <location>
        <begin position="372"/>
        <end position="388"/>
    </location>
</feature>
<sequence length="445" mass="48597">MKSSRLNQILSAFGVEDVLCVLLLAFFAVAGSISGIAPNQASGMTNAPATGFMAPGILSQLVVNAIILGLLLFNARKMLLWNRALQWNLAIILAALSSVAWSADPLLTLRRAIPFALAALFGLYFAVRFVPRRQLQILWFTFVLLAIASAVAALAFPSVGLDASTGHTHDWQGVFTQKNACGRVMVLASVVVFSIRAHRGLRAFSLLLFTGVLLMSGSRGAWVIELSLFALWLGFLIAARLRKQERVFVFAAVAVALVLCAFLVVCVLPELALLLGRDPTLSGRIAIWHHVWRAILRHPLLGYGLSAFWQGLQAASYSVIVALHFVLFHAHNGFLEIWLELGALGLLLFIFSYLRACRKVLPHLLGRDSRSALWMGLFLFLIAVYNIGENTFLTSNGIFWVLYVAVLADIELLAPERPENVLAFPGAARSPVYYGTAAARRSSLG</sequence>
<organism evidence="7 8">
    <name type="scientific">Acidipila rosea</name>
    <dbReference type="NCBI Taxonomy" id="768535"/>
    <lineage>
        <taxon>Bacteria</taxon>
        <taxon>Pseudomonadati</taxon>
        <taxon>Acidobacteriota</taxon>
        <taxon>Terriglobia</taxon>
        <taxon>Terriglobales</taxon>
        <taxon>Acidobacteriaceae</taxon>
        <taxon>Acidipila</taxon>
    </lineage>
</organism>
<dbReference type="Pfam" id="PF04932">
    <property type="entry name" value="Wzy_C"/>
    <property type="match status" value="1"/>
</dbReference>
<feature type="transmembrane region" description="Helical" evidence="5">
    <location>
        <begin position="197"/>
        <end position="215"/>
    </location>
</feature>
<feature type="transmembrane region" description="Helical" evidence="5">
    <location>
        <begin position="247"/>
        <end position="275"/>
    </location>
</feature>
<dbReference type="GO" id="GO:0016020">
    <property type="term" value="C:membrane"/>
    <property type="evidence" value="ECO:0007669"/>
    <property type="project" value="UniProtKB-SubCell"/>
</dbReference>
<feature type="transmembrane region" description="Helical" evidence="5">
    <location>
        <begin position="109"/>
        <end position="130"/>
    </location>
</feature>
<evidence type="ECO:0000256" key="1">
    <source>
        <dbReference type="ARBA" id="ARBA00004141"/>
    </source>
</evidence>
<comment type="subcellular location">
    <subcellularLocation>
        <location evidence="1">Membrane</location>
        <topology evidence="1">Multi-pass membrane protein</topology>
    </subcellularLocation>
</comment>
<dbReference type="InterPro" id="IPR051533">
    <property type="entry name" value="WaaL-like"/>
</dbReference>
<feature type="transmembrane region" description="Helical" evidence="5">
    <location>
        <begin position="85"/>
        <end position="103"/>
    </location>
</feature>
<evidence type="ECO:0000256" key="5">
    <source>
        <dbReference type="SAM" id="Phobius"/>
    </source>
</evidence>
<dbReference type="AlphaFoldDB" id="A0A4V2PVU6"/>
<keyword evidence="7" id="KW-0436">Ligase</keyword>
<accession>A0A4V2PVU6</accession>
<evidence type="ECO:0000256" key="2">
    <source>
        <dbReference type="ARBA" id="ARBA00022692"/>
    </source>
</evidence>
<feature type="domain" description="O-antigen ligase-related" evidence="6">
    <location>
        <begin position="205"/>
        <end position="350"/>
    </location>
</feature>
<evidence type="ECO:0000256" key="4">
    <source>
        <dbReference type="ARBA" id="ARBA00023136"/>
    </source>
</evidence>
<evidence type="ECO:0000256" key="3">
    <source>
        <dbReference type="ARBA" id="ARBA00022989"/>
    </source>
</evidence>
<dbReference type="InterPro" id="IPR007016">
    <property type="entry name" value="O-antigen_ligase-rel_domated"/>
</dbReference>
<keyword evidence="2 5" id="KW-0812">Transmembrane</keyword>
<feature type="transmembrane region" description="Helical" evidence="5">
    <location>
        <begin position="12"/>
        <end position="33"/>
    </location>
</feature>
<comment type="caution">
    <text evidence="7">The sequence shown here is derived from an EMBL/GenBank/DDBJ whole genome shotgun (WGS) entry which is preliminary data.</text>
</comment>
<dbReference type="RefSeq" id="WP_131991868.1">
    <property type="nucleotide sequence ID" value="NZ_SMGK01000001.1"/>
</dbReference>
<proteinExistence type="predicted"/>
<evidence type="ECO:0000313" key="8">
    <source>
        <dbReference type="Proteomes" id="UP000295210"/>
    </source>
</evidence>
<feature type="transmembrane region" description="Helical" evidence="5">
    <location>
        <begin position="137"/>
        <end position="156"/>
    </location>
</feature>
<protein>
    <submittedName>
        <fullName evidence="7">O-antigen ligase</fullName>
    </submittedName>
</protein>
<feature type="transmembrane region" description="Helical" evidence="5">
    <location>
        <begin position="300"/>
        <end position="327"/>
    </location>
</feature>
<keyword evidence="3 5" id="KW-1133">Transmembrane helix</keyword>
<keyword evidence="4 5" id="KW-0472">Membrane</keyword>
<dbReference type="OrthoDB" id="4391260at2"/>
<gene>
    <name evidence="7" type="ORF">C7378_0763</name>
</gene>
<feature type="transmembrane region" description="Helical" evidence="5">
    <location>
        <begin position="222"/>
        <end position="241"/>
    </location>
</feature>
<evidence type="ECO:0000313" key="7">
    <source>
        <dbReference type="EMBL" id="TCK75771.1"/>
    </source>
</evidence>
<dbReference type="Proteomes" id="UP000295210">
    <property type="component" value="Unassembled WGS sequence"/>
</dbReference>
<dbReference type="PANTHER" id="PTHR37422">
    <property type="entry name" value="TEICHURONIC ACID BIOSYNTHESIS PROTEIN TUAE"/>
    <property type="match status" value="1"/>
</dbReference>
<feature type="transmembrane region" description="Helical" evidence="5">
    <location>
        <begin position="333"/>
        <end position="351"/>
    </location>
</feature>
<evidence type="ECO:0000259" key="6">
    <source>
        <dbReference type="Pfam" id="PF04932"/>
    </source>
</evidence>
<dbReference type="PANTHER" id="PTHR37422:SF17">
    <property type="entry name" value="O-ANTIGEN LIGASE"/>
    <property type="match status" value="1"/>
</dbReference>